<organism evidence="1 2">
    <name type="scientific">Yarrowia lipolytica</name>
    <name type="common">Candida lipolytica</name>
    <dbReference type="NCBI Taxonomy" id="4952"/>
    <lineage>
        <taxon>Eukaryota</taxon>
        <taxon>Fungi</taxon>
        <taxon>Dikarya</taxon>
        <taxon>Ascomycota</taxon>
        <taxon>Saccharomycotina</taxon>
        <taxon>Dipodascomycetes</taxon>
        <taxon>Dipodascales</taxon>
        <taxon>Dipodascales incertae sedis</taxon>
        <taxon>Yarrowia</taxon>
    </lineage>
</organism>
<proteinExistence type="predicted"/>
<accession>A0A1D8N3J6</accession>
<name>A0A1D8N3J6_YARLL</name>
<dbReference type="EMBL" id="CP017553">
    <property type="protein sequence ID" value="AOW00207.1"/>
    <property type="molecule type" value="Genomic_DNA"/>
</dbReference>
<gene>
    <name evidence="1" type="ORF">YALI1_A03549g</name>
</gene>
<dbReference type="VEuPathDB" id="FungiDB:YALI1_A03549g"/>
<dbReference type="VEuPathDB" id="FungiDB:YALI0_A03179g"/>
<dbReference type="GeneID" id="2906343"/>
<dbReference type="AlphaFoldDB" id="A0A1D8N3J6"/>
<dbReference type="KEGG" id="yli:2906343"/>
<sequence length="222" mass="25356">MLIGVQIRWKSKPGDSFGLTGFTECGNLLGKIPHFSFHNARLMVPHESEKRLGKGFRNAPAFIRYCSDGRVYSNAHVEHLELNIVPRPKPLCRCRNCLSEFKYSNNVSHKSSHERSPLLNEDSGIISFNSPSSELECPVLRNPPTPVKLEGISDYSNITSVTLMSNGRVEIAVKKGIFEARGRWLYLRAGKTNYCQDGRVCAVDRSHREFHVIRNREEWRHF</sequence>
<evidence type="ECO:0000313" key="1">
    <source>
        <dbReference type="EMBL" id="AOW00207.1"/>
    </source>
</evidence>
<evidence type="ECO:0000313" key="2">
    <source>
        <dbReference type="Proteomes" id="UP000182444"/>
    </source>
</evidence>
<dbReference type="Proteomes" id="UP000182444">
    <property type="component" value="Chromosome 1A"/>
</dbReference>
<reference evidence="1 2" key="1">
    <citation type="journal article" date="2016" name="PLoS ONE">
        <title>Sequence Assembly of Yarrowia lipolytica Strain W29/CLIB89 Shows Transposable Element Diversity.</title>
        <authorList>
            <person name="Magnan C."/>
            <person name="Yu J."/>
            <person name="Chang I."/>
            <person name="Jahn E."/>
            <person name="Kanomata Y."/>
            <person name="Wu J."/>
            <person name="Zeller M."/>
            <person name="Oakes M."/>
            <person name="Baldi P."/>
            <person name="Sandmeyer S."/>
        </authorList>
    </citation>
    <scope>NUCLEOTIDE SEQUENCE [LARGE SCALE GENOMIC DNA]</scope>
    <source>
        <strain evidence="2">CLIB89(W29)</strain>
    </source>
</reference>
<protein>
    <submittedName>
        <fullName evidence="1">Uncharacterized protein</fullName>
    </submittedName>
</protein>
<dbReference type="RefSeq" id="XP_499719.2">
    <property type="nucleotide sequence ID" value="XM_499719.2"/>
</dbReference>